<dbReference type="InterPro" id="IPR005016">
    <property type="entry name" value="TDE1/TMS"/>
</dbReference>
<dbReference type="Pfam" id="PF03348">
    <property type="entry name" value="Serinc"/>
    <property type="match status" value="1"/>
</dbReference>
<sequence>MVMTPTRVFEELACCCGPASCSLCCKGLPAINESTGTRIMYTLFLVVAISISCLMLSPQLHDVIIQSGLNETCTMISAGENCSKLIGYKAVYRVGLGIIVFHFILMILTPCVPNSNHWRASVQNGYWFFKFVFLCCLCTGAFFIPPAYNIYLMYLGMVGGFIFILLQLILLVDFTHTWNAKWVNRKGKYRSTCGYVGTLFCAGLFIMLAIGGMVCLFLFYAFEDCTTNKIFLAVNSGLCVFITFMTMLPCTANRNANAGILQASVICLYVVYLTWSAVSSEPPEEISIIESIAIMAAQVDKTRENTAPPKIGFVSNVGQKFSEMPTNTTLHICRPNSQFPEADLISAYAGLFIMLVMAVYSSIKTSHQEHRFGVRHAVKMKACCCCVIQNRDNPSELGGQKVNHNEVEGLVYHYWFFHLVFFLAGLYIMMQLTNWYRPEESDINKFGLNWSAVWVKMASSWTCILVYLWTLYFPQCCPGRELAIPPKEQEMEIGDYEVDIGSPKRSLAQSPTAQNTSQPQVSGDASTHSLNSDC</sequence>
<gene>
    <name evidence="8" type="ORF">LOTGIDRAFT_165915</name>
</gene>
<feature type="transmembrane region" description="Helical" evidence="7">
    <location>
        <begin position="410"/>
        <end position="430"/>
    </location>
</feature>
<evidence type="ECO:0000313" key="8">
    <source>
        <dbReference type="EMBL" id="ESO88172.1"/>
    </source>
</evidence>
<keyword evidence="9" id="KW-1185">Reference proteome</keyword>
<dbReference type="HOGENOM" id="CLU_029574_5_2_1"/>
<dbReference type="EMBL" id="KB202752">
    <property type="protein sequence ID" value="ESO88172.1"/>
    <property type="molecule type" value="Genomic_DNA"/>
</dbReference>
<dbReference type="KEGG" id="lgi:LOTGIDRAFT_165915"/>
<evidence type="ECO:0000313" key="9">
    <source>
        <dbReference type="Proteomes" id="UP000030746"/>
    </source>
</evidence>
<evidence type="ECO:0000256" key="2">
    <source>
        <dbReference type="ARBA" id="ARBA00006665"/>
    </source>
</evidence>
<evidence type="ECO:0000256" key="1">
    <source>
        <dbReference type="ARBA" id="ARBA00004141"/>
    </source>
</evidence>
<dbReference type="GO" id="GO:0016020">
    <property type="term" value="C:membrane"/>
    <property type="evidence" value="ECO:0007669"/>
    <property type="project" value="UniProtKB-SubCell"/>
</dbReference>
<dbReference type="OrthoDB" id="5963193at2759"/>
<feature type="transmembrane region" description="Helical" evidence="7">
    <location>
        <begin position="150"/>
        <end position="172"/>
    </location>
</feature>
<dbReference type="AlphaFoldDB" id="V3ZUX6"/>
<evidence type="ECO:0000256" key="3">
    <source>
        <dbReference type="ARBA" id="ARBA00022692"/>
    </source>
</evidence>
<feature type="compositionally biased region" description="Polar residues" evidence="6">
    <location>
        <begin position="507"/>
        <end position="534"/>
    </location>
</feature>
<feature type="transmembrane region" description="Helical" evidence="7">
    <location>
        <begin position="345"/>
        <end position="363"/>
    </location>
</feature>
<feature type="region of interest" description="Disordered" evidence="6">
    <location>
        <begin position="502"/>
        <end position="534"/>
    </location>
</feature>
<evidence type="ECO:0008006" key="10">
    <source>
        <dbReference type="Google" id="ProtNLM"/>
    </source>
</evidence>
<dbReference type="PANTHER" id="PTHR10383:SF9">
    <property type="entry name" value="SERINE INCORPORATOR, ISOFORM F"/>
    <property type="match status" value="1"/>
</dbReference>
<feature type="transmembrane region" description="Helical" evidence="7">
    <location>
        <begin position="228"/>
        <end position="248"/>
    </location>
</feature>
<dbReference type="CTD" id="20240215"/>
<evidence type="ECO:0000256" key="5">
    <source>
        <dbReference type="ARBA" id="ARBA00023136"/>
    </source>
</evidence>
<dbReference type="RefSeq" id="XP_009061197.1">
    <property type="nucleotide sequence ID" value="XM_009062949.1"/>
</dbReference>
<proteinExistence type="inferred from homology"/>
<comment type="subcellular location">
    <subcellularLocation>
        <location evidence="1">Membrane</location>
        <topology evidence="1">Multi-pass membrane protein</topology>
    </subcellularLocation>
</comment>
<dbReference type="Proteomes" id="UP000030746">
    <property type="component" value="Unassembled WGS sequence"/>
</dbReference>
<dbReference type="STRING" id="225164.V3ZUX6"/>
<reference evidence="8 9" key="1">
    <citation type="journal article" date="2013" name="Nature">
        <title>Insights into bilaterian evolution from three spiralian genomes.</title>
        <authorList>
            <person name="Simakov O."/>
            <person name="Marletaz F."/>
            <person name="Cho S.J."/>
            <person name="Edsinger-Gonzales E."/>
            <person name="Havlak P."/>
            <person name="Hellsten U."/>
            <person name="Kuo D.H."/>
            <person name="Larsson T."/>
            <person name="Lv J."/>
            <person name="Arendt D."/>
            <person name="Savage R."/>
            <person name="Osoegawa K."/>
            <person name="de Jong P."/>
            <person name="Grimwood J."/>
            <person name="Chapman J.A."/>
            <person name="Shapiro H."/>
            <person name="Aerts A."/>
            <person name="Otillar R.P."/>
            <person name="Terry A.Y."/>
            <person name="Boore J.L."/>
            <person name="Grigoriev I.V."/>
            <person name="Lindberg D.R."/>
            <person name="Seaver E.C."/>
            <person name="Weisblat D.A."/>
            <person name="Putnam N.H."/>
            <person name="Rokhsar D.S."/>
        </authorList>
    </citation>
    <scope>NUCLEOTIDE SEQUENCE [LARGE SCALE GENOMIC DNA]</scope>
</reference>
<feature type="transmembrane region" description="Helical" evidence="7">
    <location>
        <begin position="193"/>
        <end position="222"/>
    </location>
</feature>
<accession>V3ZUX6</accession>
<protein>
    <recommendedName>
        <fullName evidence="10">Serine incorporator 5</fullName>
    </recommendedName>
</protein>
<keyword evidence="3 7" id="KW-0812">Transmembrane</keyword>
<keyword evidence="5 7" id="KW-0472">Membrane</keyword>
<feature type="transmembrane region" description="Helical" evidence="7">
    <location>
        <begin position="90"/>
        <end position="112"/>
    </location>
</feature>
<dbReference type="PANTHER" id="PTHR10383">
    <property type="entry name" value="SERINE INCORPORATOR"/>
    <property type="match status" value="1"/>
</dbReference>
<feature type="transmembrane region" description="Helical" evidence="7">
    <location>
        <begin position="450"/>
        <end position="472"/>
    </location>
</feature>
<feature type="transmembrane region" description="Helical" evidence="7">
    <location>
        <begin position="124"/>
        <end position="144"/>
    </location>
</feature>
<dbReference type="OMA" id="GCTFNKI"/>
<feature type="transmembrane region" description="Helical" evidence="7">
    <location>
        <begin position="260"/>
        <end position="278"/>
    </location>
</feature>
<comment type="similarity">
    <text evidence="2">Belongs to the TDE1 family.</text>
</comment>
<dbReference type="GeneID" id="20240215"/>
<organism evidence="8 9">
    <name type="scientific">Lottia gigantea</name>
    <name type="common">Giant owl limpet</name>
    <dbReference type="NCBI Taxonomy" id="225164"/>
    <lineage>
        <taxon>Eukaryota</taxon>
        <taxon>Metazoa</taxon>
        <taxon>Spiralia</taxon>
        <taxon>Lophotrochozoa</taxon>
        <taxon>Mollusca</taxon>
        <taxon>Gastropoda</taxon>
        <taxon>Patellogastropoda</taxon>
        <taxon>Lottioidea</taxon>
        <taxon>Lottiidae</taxon>
        <taxon>Lottia</taxon>
    </lineage>
</organism>
<keyword evidence="4 7" id="KW-1133">Transmembrane helix</keyword>
<evidence type="ECO:0000256" key="7">
    <source>
        <dbReference type="SAM" id="Phobius"/>
    </source>
</evidence>
<name>V3ZUX6_LOTGI</name>
<evidence type="ECO:0000256" key="4">
    <source>
        <dbReference type="ARBA" id="ARBA00022989"/>
    </source>
</evidence>
<evidence type="ECO:0000256" key="6">
    <source>
        <dbReference type="SAM" id="MobiDB-lite"/>
    </source>
</evidence>
<feature type="transmembrane region" description="Helical" evidence="7">
    <location>
        <begin position="39"/>
        <end position="57"/>
    </location>
</feature>